<organism evidence="1">
    <name type="scientific">Sesamum latifolium</name>
    <dbReference type="NCBI Taxonomy" id="2727402"/>
    <lineage>
        <taxon>Eukaryota</taxon>
        <taxon>Viridiplantae</taxon>
        <taxon>Streptophyta</taxon>
        <taxon>Embryophyta</taxon>
        <taxon>Tracheophyta</taxon>
        <taxon>Spermatophyta</taxon>
        <taxon>Magnoliopsida</taxon>
        <taxon>eudicotyledons</taxon>
        <taxon>Gunneridae</taxon>
        <taxon>Pentapetalae</taxon>
        <taxon>asterids</taxon>
        <taxon>lamiids</taxon>
        <taxon>Lamiales</taxon>
        <taxon>Pedaliaceae</taxon>
        <taxon>Sesamum</taxon>
    </lineage>
</organism>
<gene>
    <name evidence="1" type="ORF">Slati_2442000</name>
</gene>
<dbReference type="AlphaFoldDB" id="A0AAW2WHC5"/>
<proteinExistence type="predicted"/>
<name>A0AAW2WHC5_9LAMI</name>
<accession>A0AAW2WHC5</accession>
<reference evidence="1" key="1">
    <citation type="submission" date="2020-06" db="EMBL/GenBank/DDBJ databases">
        <authorList>
            <person name="Li T."/>
            <person name="Hu X."/>
            <person name="Zhang T."/>
            <person name="Song X."/>
            <person name="Zhang H."/>
            <person name="Dai N."/>
            <person name="Sheng W."/>
            <person name="Hou X."/>
            <person name="Wei L."/>
        </authorList>
    </citation>
    <scope>NUCLEOTIDE SEQUENCE</scope>
    <source>
        <strain evidence="1">KEN1</strain>
        <tissue evidence="1">Leaf</tissue>
    </source>
</reference>
<protein>
    <submittedName>
        <fullName evidence="1">Uncharacterized protein</fullName>
    </submittedName>
</protein>
<evidence type="ECO:0000313" key="1">
    <source>
        <dbReference type="EMBL" id="KAL0439590.1"/>
    </source>
</evidence>
<sequence length="56" mass="6476">MHHIIVFPKPPHPPGRCAPLLPPHKLRFCLFSLLHNRFGHSHLHDQFGRQQALSPI</sequence>
<dbReference type="EMBL" id="JACGWN010000008">
    <property type="protein sequence ID" value="KAL0439590.1"/>
    <property type="molecule type" value="Genomic_DNA"/>
</dbReference>
<reference evidence="1" key="2">
    <citation type="journal article" date="2024" name="Plant">
        <title>Genomic evolution and insights into agronomic trait innovations of Sesamum species.</title>
        <authorList>
            <person name="Miao H."/>
            <person name="Wang L."/>
            <person name="Qu L."/>
            <person name="Liu H."/>
            <person name="Sun Y."/>
            <person name="Le M."/>
            <person name="Wang Q."/>
            <person name="Wei S."/>
            <person name="Zheng Y."/>
            <person name="Lin W."/>
            <person name="Duan Y."/>
            <person name="Cao H."/>
            <person name="Xiong S."/>
            <person name="Wang X."/>
            <person name="Wei L."/>
            <person name="Li C."/>
            <person name="Ma Q."/>
            <person name="Ju M."/>
            <person name="Zhao R."/>
            <person name="Li G."/>
            <person name="Mu C."/>
            <person name="Tian Q."/>
            <person name="Mei H."/>
            <person name="Zhang T."/>
            <person name="Gao T."/>
            <person name="Zhang H."/>
        </authorList>
    </citation>
    <scope>NUCLEOTIDE SEQUENCE</scope>
    <source>
        <strain evidence="1">KEN1</strain>
    </source>
</reference>
<comment type="caution">
    <text evidence="1">The sequence shown here is derived from an EMBL/GenBank/DDBJ whole genome shotgun (WGS) entry which is preliminary data.</text>
</comment>